<evidence type="ECO:0000256" key="5">
    <source>
        <dbReference type="ARBA" id="ARBA00023274"/>
    </source>
</evidence>
<dbReference type="Gene3D" id="3.90.930.12">
    <property type="entry name" value="Ribosomal protein L6, alpha-beta domain"/>
    <property type="match status" value="2"/>
</dbReference>
<dbReference type="InterPro" id="IPR020040">
    <property type="entry name" value="Ribosomal_uL6_a/b-dom"/>
</dbReference>
<dbReference type="InterPro" id="IPR019906">
    <property type="entry name" value="Ribosomal_uL6_bac-type"/>
</dbReference>
<accession>A0A1Y6B301</accession>
<dbReference type="PANTHER" id="PTHR11655:SF14">
    <property type="entry name" value="LARGE RIBOSOMAL SUBUNIT PROTEIN UL6M"/>
    <property type="match status" value="1"/>
</dbReference>
<dbReference type="GO" id="GO:0003735">
    <property type="term" value="F:structural constituent of ribosome"/>
    <property type="evidence" value="ECO:0007669"/>
    <property type="project" value="UniProtKB-UniRule"/>
</dbReference>
<dbReference type="AlphaFoldDB" id="A0A1Y6B301"/>
<gene>
    <name evidence="6" type="primary">rplF</name>
    <name evidence="10" type="ORF">SAMN06296036_101200</name>
</gene>
<dbReference type="InterPro" id="IPR000702">
    <property type="entry name" value="Ribosomal_uL6-like"/>
</dbReference>
<dbReference type="Proteomes" id="UP000192907">
    <property type="component" value="Unassembled WGS sequence"/>
</dbReference>
<dbReference type="EMBL" id="FWZT01000001">
    <property type="protein sequence ID" value="SME88816.1"/>
    <property type="molecule type" value="Genomic_DNA"/>
</dbReference>
<dbReference type="Pfam" id="PF00347">
    <property type="entry name" value="Ribosomal_L6"/>
    <property type="match status" value="2"/>
</dbReference>
<dbReference type="STRING" id="1513793.SAMN06296036_101200"/>
<dbReference type="GO" id="GO:0002181">
    <property type="term" value="P:cytoplasmic translation"/>
    <property type="evidence" value="ECO:0007669"/>
    <property type="project" value="TreeGrafter"/>
</dbReference>
<dbReference type="FunFam" id="3.90.930.12:FF:000001">
    <property type="entry name" value="50S ribosomal protein L6"/>
    <property type="match status" value="1"/>
</dbReference>
<keyword evidence="5 6" id="KW-0687">Ribonucleoprotein</keyword>
<evidence type="ECO:0000259" key="9">
    <source>
        <dbReference type="Pfam" id="PF00347"/>
    </source>
</evidence>
<evidence type="ECO:0000313" key="10">
    <source>
        <dbReference type="EMBL" id="SME88816.1"/>
    </source>
</evidence>
<keyword evidence="4 6" id="KW-0689">Ribosomal protein</keyword>
<evidence type="ECO:0000256" key="6">
    <source>
        <dbReference type="HAMAP-Rule" id="MF_01365"/>
    </source>
</evidence>
<dbReference type="InterPro" id="IPR036789">
    <property type="entry name" value="Ribosomal_uL6-like_a/b-dom_sf"/>
</dbReference>
<keyword evidence="2 6" id="KW-0699">rRNA-binding</keyword>
<dbReference type="NCBIfam" id="TIGR03654">
    <property type="entry name" value="L6_bact"/>
    <property type="match status" value="1"/>
</dbReference>
<evidence type="ECO:0000256" key="8">
    <source>
        <dbReference type="RuleBase" id="RU003870"/>
    </source>
</evidence>
<reference evidence="11" key="1">
    <citation type="submission" date="2017-04" db="EMBL/GenBank/DDBJ databases">
        <authorList>
            <person name="Varghese N."/>
            <person name="Submissions S."/>
        </authorList>
    </citation>
    <scope>NUCLEOTIDE SEQUENCE [LARGE SCALE GENOMIC DNA]</scope>
    <source>
        <strain evidence="11">RKEM611</strain>
    </source>
</reference>
<dbReference type="PIRSF" id="PIRSF002162">
    <property type="entry name" value="Ribosomal_L6"/>
    <property type="match status" value="1"/>
</dbReference>
<evidence type="ECO:0000256" key="2">
    <source>
        <dbReference type="ARBA" id="ARBA00022730"/>
    </source>
</evidence>
<protein>
    <recommendedName>
        <fullName evidence="6">Large ribosomal subunit protein uL6</fullName>
    </recommendedName>
</protein>
<dbReference type="OrthoDB" id="5292487at2"/>
<evidence type="ECO:0000256" key="3">
    <source>
        <dbReference type="ARBA" id="ARBA00022884"/>
    </source>
</evidence>
<dbReference type="PRINTS" id="PR00059">
    <property type="entry name" value="RIBOSOMALL6"/>
</dbReference>
<dbReference type="HAMAP" id="MF_01365_B">
    <property type="entry name" value="Ribosomal_uL6_B"/>
    <property type="match status" value="1"/>
</dbReference>
<evidence type="ECO:0000256" key="4">
    <source>
        <dbReference type="ARBA" id="ARBA00022980"/>
    </source>
</evidence>
<dbReference type="SUPFAM" id="SSF56053">
    <property type="entry name" value="Ribosomal protein L6"/>
    <property type="match status" value="2"/>
</dbReference>
<comment type="subunit">
    <text evidence="6">Part of the 50S ribosomal subunit.</text>
</comment>
<comment type="function">
    <text evidence="6 8">This protein binds to the 23S rRNA, and is important in its secondary structure. It is located near the subunit interface in the base of the L7/L12 stalk, and near the tRNA binding site of the peptidyltransferase center.</text>
</comment>
<feature type="domain" description="Large ribosomal subunit protein uL6 alpha-beta" evidence="9">
    <location>
        <begin position="90"/>
        <end position="164"/>
    </location>
</feature>
<comment type="similarity">
    <text evidence="1 6 7">Belongs to the universal ribosomal protein uL6 family.</text>
</comment>
<sequence>MSRIGKRPVAIPSGVEVKIDGNHVKVKGPKGSLERTLHSAVKLVQEGSEITVSPVVDDSESKKFHGLSRTLLANMVEGCSKGFEKRLKLIGVGYRAAKQGNALNFTLGYSHPILFEAVAGIDLNVDKQTTIIVTGASKEDVGETAAKIRALRPPEPYHGKGVRYENEHIATKVGKAAGKK</sequence>
<dbReference type="GO" id="GO:0019843">
    <property type="term" value="F:rRNA binding"/>
    <property type="evidence" value="ECO:0007669"/>
    <property type="project" value="UniProtKB-UniRule"/>
</dbReference>
<keyword evidence="3 6" id="KW-0694">RNA-binding</keyword>
<dbReference type="PANTHER" id="PTHR11655">
    <property type="entry name" value="60S/50S RIBOSOMAL PROTEIN L6/L9"/>
    <property type="match status" value="1"/>
</dbReference>
<proteinExistence type="inferred from homology"/>
<keyword evidence="11" id="KW-1185">Reference proteome</keyword>
<dbReference type="RefSeq" id="WP_132314671.1">
    <property type="nucleotide sequence ID" value="NZ_FWZT01000001.1"/>
</dbReference>
<evidence type="ECO:0000313" key="11">
    <source>
        <dbReference type="Proteomes" id="UP000192907"/>
    </source>
</evidence>
<dbReference type="FunFam" id="3.90.930.12:FF:000002">
    <property type="entry name" value="50S ribosomal protein L6"/>
    <property type="match status" value="1"/>
</dbReference>
<feature type="domain" description="Large ribosomal subunit protein uL6 alpha-beta" evidence="9">
    <location>
        <begin position="11"/>
        <end position="82"/>
    </location>
</feature>
<organism evidence="10 11">
    <name type="scientific">Pseudobacteriovorax antillogorgiicola</name>
    <dbReference type="NCBI Taxonomy" id="1513793"/>
    <lineage>
        <taxon>Bacteria</taxon>
        <taxon>Pseudomonadati</taxon>
        <taxon>Bdellovibrionota</taxon>
        <taxon>Oligoflexia</taxon>
        <taxon>Oligoflexales</taxon>
        <taxon>Pseudobacteriovoracaceae</taxon>
        <taxon>Pseudobacteriovorax</taxon>
    </lineage>
</organism>
<evidence type="ECO:0000256" key="7">
    <source>
        <dbReference type="RuleBase" id="RU003869"/>
    </source>
</evidence>
<name>A0A1Y6B301_9BACT</name>
<dbReference type="GO" id="GO:0022625">
    <property type="term" value="C:cytosolic large ribosomal subunit"/>
    <property type="evidence" value="ECO:0007669"/>
    <property type="project" value="UniProtKB-UniRule"/>
</dbReference>
<evidence type="ECO:0000256" key="1">
    <source>
        <dbReference type="ARBA" id="ARBA00009356"/>
    </source>
</evidence>